<keyword evidence="2" id="KW-1185">Reference proteome</keyword>
<dbReference type="Gramene" id="CDP19394">
    <property type="protein sequence ID" value="CDP19394"/>
    <property type="gene ID" value="GSCOC_T00008940001"/>
</dbReference>
<organism evidence="1 2">
    <name type="scientific">Coffea canephora</name>
    <name type="common">Robusta coffee</name>
    <dbReference type="NCBI Taxonomy" id="49390"/>
    <lineage>
        <taxon>Eukaryota</taxon>
        <taxon>Viridiplantae</taxon>
        <taxon>Streptophyta</taxon>
        <taxon>Embryophyta</taxon>
        <taxon>Tracheophyta</taxon>
        <taxon>Spermatophyta</taxon>
        <taxon>Magnoliopsida</taxon>
        <taxon>eudicotyledons</taxon>
        <taxon>Gunneridae</taxon>
        <taxon>Pentapetalae</taxon>
        <taxon>asterids</taxon>
        <taxon>lamiids</taxon>
        <taxon>Gentianales</taxon>
        <taxon>Rubiaceae</taxon>
        <taxon>Ixoroideae</taxon>
        <taxon>Gardenieae complex</taxon>
        <taxon>Bertiereae - Coffeeae clade</taxon>
        <taxon>Coffeeae</taxon>
        <taxon>Coffea</taxon>
    </lineage>
</organism>
<dbReference type="PhylomeDB" id="A0A068VFQ9"/>
<proteinExistence type="predicted"/>
<dbReference type="GO" id="GO:1901135">
    <property type="term" value="P:carbohydrate derivative metabolic process"/>
    <property type="evidence" value="ECO:0007669"/>
    <property type="project" value="InterPro"/>
</dbReference>
<dbReference type="InParanoid" id="A0A068VFQ9"/>
<dbReference type="OrthoDB" id="1678175at2759"/>
<gene>
    <name evidence="1" type="ORF">GSCOC_T00008940001</name>
</gene>
<evidence type="ECO:0000313" key="1">
    <source>
        <dbReference type="EMBL" id="CDP19394.1"/>
    </source>
</evidence>
<protein>
    <submittedName>
        <fullName evidence="1">DH200=94 genomic scaffold, scaffold_463</fullName>
    </submittedName>
</protein>
<sequence length="41" mass="4584">MKADTSADNHLSLQLLAYHLTVLRGHNVDQPRNLAKIVTTQ</sequence>
<dbReference type="InterPro" id="IPR046348">
    <property type="entry name" value="SIS_dom_sf"/>
</dbReference>
<dbReference type="GO" id="GO:0097367">
    <property type="term" value="F:carbohydrate derivative binding"/>
    <property type="evidence" value="ECO:0007669"/>
    <property type="project" value="InterPro"/>
</dbReference>
<dbReference type="Gene3D" id="3.40.50.10490">
    <property type="entry name" value="Glucose-6-phosphate isomerase like protein, domain 1"/>
    <property type="match status" value="1"/>
</dbReference>
<accession>A0A068VFQ9</accession>
<reference evidence="2" key="1">
    <citation type="journal article" date="2014" name="Science">
        <title>The coffee genome provides insight into the convergent evolution of caffeine biosynthesis.</title>
        <authorList>
            <person name="Denoeud F."/>
            <person name="Carretero-Paulet L."/>
            <person name="Dereeper A."/>
            <person name="Droc G."/>
            <person name="Guyot R."/>
            <person name="Pietrella M."/>
            <person name="Zheng C."/>
            <person name="Alberti A."/>
            <person name="Anthony F."/>
            <person name="Aprea G."/>
            <person name="Aury J.M."/>
            <person name="Bento P."/>
            <person name="Bernard M."/>
            <person name="Bocs S."/>
            <person name="Campa C."/>
            <person name="Cenci A."/>
            <person name="Combes M.C."/>
            <person name="Crouzillat D."/>
            <person name="Da Silva C."/>
            <person name="Daddiego L."/>
            <person name="De Bellis F."/>
            <person name="Dussert S."/>
            <person name="Garsmeur O."/>
            <person name="Gayraud T."/>
            <person name="Guignon V."/>
            <person name="Jahn K."/>
            <person name="Jamilloux V."/>
            <person name="Joet T."/>
            <person name="Labadie K."/>
            <person name="Lan T."/>
            <person name="Leclercq J."/>
            <person name="Lepelley M."/>
            <person name="Leroy T."/>
            <person name="Li L.T."/>
            <person name="Librado P."/>
            <person name="Lopez L."/>
            <person name="Munoz A."/>
            <person name="Noel B."/>
            <person name="Pallavicini A."/>
            <person name="Perrotta G."/>
            <person name="Poncet V."/>
            <person name="Pot D."/>
            <person name="Priyono X."/>
            <person name="Rigoreau M."/>
            <person name="Rouard M."/>
            <person name="Rozas J."/>
            <person name="Tranchant-Dubreuil C."/>
            <person name="VanBuren R."/>
            <person name="Zhang Q."/>
            <person name="Andrade A.C."/>
            <person name="Argout X."/>
            <person name="Bertrand B."/>
            <person name="de Kochko A."/>
            <person name="Graziosi G."/>
            <person name="Henry R.J."/>
            <person name="Jayarama X."/>
            <person name="Ming R."/>
            <person name="Nagai C."/>
            <person name="Rounsley S."/>
            <person name="Sankoff D."/>
            <person name="Giuliano G."/>
            <person name="Albert V.A."/>
            <person name="Wincker P."/>
            <person name="Lashermes P."/>
        </authorList>
    </citation>
    <scope>NUCLEOTIDE SEQUENCE [LARGE SCALE GENOMIC DNA]</scope>
    <source>
        <strain evidence="2">cv. DH200-94</strain>
    </source>
</reference>
<dbReference type="STRING" id="49390.A0A068VFQ9"/>
<evidence type="ECO:0000313" key="2">
    <source>
        <dbReference type="Proteomes" id="UP000295252"/>
    </source>
</evidence>
<dbReference type="EMBL" id="HG739547">
    <property type="protein sequence ID" value="CDP19394.1"/>
    <property type="molecule type" value="Genomic_DNA"/>
</dbReference>
<name>A0A068VFQ9_COFCA</name>
<dbReference type="Proteomes" id="UP000295252">
    <property type="component" value="Unassembled WGS sequence"/>
</dbReference>
<dbReference type="AlphaFoldDB" id="A0A068VFQ9"/>
<dbReference type="SUPFAM" id="SSF53697">
    <property type="entry name" value="SIS domain"/>
    <property type="match status" value="1"/>
</dbReference>